<evidence type="ECO:0000256" key="1">
    <source>
        <dbReference type="SAM" id="Phobius"/>
    </source>
</evidence>
<evidence type="ECO:0000256" key="2">
    <source>
        <dbReference type="SAM" id="SignalP"/>
    </source>
</evidence>
<dbReference type="AlphaFoldDB" id="F2UHB9"/>
<dbReference type="EMBL" id="GL832974">
    <property type="protein sequence ID" value="EGD76518.1"/>
    <property type="molecule type" value="Genomic_DNA"/>
</dbReference>
<accession>F2UHB9</accession>
<dbReference type="RefSeq" id="XP_004991432.1">
    <property type="nucleotide sequence ID" value="XM_004991375.1"/>
</dbReference>
<sequence length="282" mass="29790">MMMSPRTVLVALAVLACLACSALASQPMLAWSQDESLASLNVADAATSEQLVASFMQPKAATERVSLIFVQQDVTVEDLTTFSQSTEETPFLQKAHAGASSRAFAQAPTPLSNSDLLALVNEAESSIVLDAADVTAEAVQGSAVVVVRLPSRASCNMLTTDATVESIVSTVDAAVDAPMTVAFLGTTPTTMAARPRARRSAAVPSIAQQRLSLLPEPTYVASRPEQRHEVALQWFSIPILSGVIVGLLFVFTIIVGSCGLLVTQTPEQWPDAAHDKNLDVPQ</sequence>
<dbReference type="GeneID" id="16071992"/>
<keyword evidence="1" id="KW-1133">Transmembrane helix</keyword>
<organism evidence="4">
    <name type="scientific">Salpingoeca rosetta (strain ATCC 50818 / BSB-021)</name>
    <dbReference type="NCBI Taxonomy" id="946362"/>
    <lineage>
        <taxon>Eukaryota</taxon>
        <taxon>Choanoflagellata</taxon>
        <taxon>Craspedida</taxon>
        <taxon>Salpingoecidae</taxon>
        <taxon>Salpingoeca</taxon>
    </lineage>
</organism>
<dbReference type="PROSITE" id="PS51257">
    <property type="entry name" value="PROKAR_LIPOPROTEIN"/>
    <property type="match status" value="1"/>
</dbReference>
<keyword evidence="1" id="KW-0812">Transmembrane</keyword>
<dbReference type="InParanoid" id="F2UHB9"/>
<feature type="chain" id="PRO_5003287670" evidence="2">
    <location>
        <begin position="25"/>
        <end position="282"/>
    </location>
</feature>
<evidence type="ECO:0000313" key="3">
    <source>
        <dbReference type="EMBL" id="EGD76518.1"/>
    </source>
</evidence>
<gene>
    <name evidence="3" type="ORF">PTSG_07635</name>
</gene>
<feature type="signal peptide" evidence="2">
    <location>
        <begin position="1"/>
        <end position="24"/>
    </location>
</feature>
<keyword evidence="4" id="KW-1185">Reference proteome</keyword>
<feature type="transmembrane region" description="Helical" evidence="1">
    <location>
        <begin position="234"/>
        <end position="262"/>
    </location>
</feature>
<keyword evidence="2" id="KW-0732">Signal</keyword>
<dbReference type="KEGG" id="sre:PTSG_07635"/>
<keyword evidence="1" id="KW-0472">Membrane</keyword>
<name>F2UHB9_SALR5</name>
<reference evidence="3" key="1">
    <citation type="submission" date="2009-08" db="EMBL/GenBank/DDBJ databases">
        <title>Annotation of Salpingoeca rosetta.</title>
        <authorList>
            <consortium name="The Broad Institute Genome Sequencing Platform"/>
            <person name="Russ C."/>
            <person name="Cuomo C."/>
            <person name="Burger G."/>
            <person name="Gray M.W."/>
            <person name="Holland P.W.H."/>
            <person name="King N."/>
            <person name="Lang F.B.F."/>
            <person name="Roger A.J."/>
            <person name="Ruiz-Trillo I."/>
            <person name="Young S.K."/>
            <person name="Zeng Q."/>
            <person name="Gargeya S."/>
            <person name="Alvarado L."/>
            <person name="Berlin A."/>
            <person name="Chapman S.B."/>
            <person name="Chen Z."/>
            <person name="Freedman E."/>
            <person name="Gellesch M."/>
            <person name="Goldberg J."/>
            <person name="Griggs A."/>
            <person name="Gujja S."/>
            <person name="Heilman E."/>
            <person name="Heiman D."/>
            <person name="Howarth C."/>
            <person name="Mehta T."/>
            <person name="Neiman D."/>
            <person name="Pearson M."/>
            <person name="Roberts A."/>
            <person name="Saif S."/>
            <person name="Shea T."/>
            <person name="Shenoy N."/>
            <person name="Sisk P."/>
            <person name="Stolte C."/>
            <person name="Sykes S."/>
            <person name="White J."/>
            <person name="Yandava C."/>
            <person name="Haas B."/>
            <person name="Nusbaum C."/>
            <person name="Birren B."/>
        </authorList>
    </citation>
    <scope>NUCLEOTIDE SEQUENCE [LARGE SCALE GENOMIC DNA]</scope>
    <source>
        <strain evidence="3">ATCC 50818</strain>
    </source>
</reference>
<protein>
    <submittedName>
        <fullName evidence="3">Uncharacterized protein</fullName>
    </submittedName>
</protein>
<proteinExistence type="predicted"/>
<dbReference type="Proteomes" id="UP000007799">
    <property type="component" value="Unassembled WGS sequence"/>
</dbReference>
<evidence type="ECO:0000313" key="4">
    <source>
        <dbReference type="Proteomes" id="UP000007799"/>
    </source>
</evidence>